<reference evidence="1" key="1">
    <citation type="submission" date="2021-01" db="EMBL/GenBank/DDBJ databases">
        <title>Metabolic potential, ecology and presence of endohyphal bacteria is reflected in genomic diversity of Mucoromycotina.</title>
        <authorList>
            <person name="Muszewska A."/>
            <person name="Okrasinska A."/>
            <person name="Steczkiewicz K."/>
            <person name="Drgas O."/>
            <person name="Orlowska M."/>
            <person name="Perlinska-Lenart U."/>
            <person name="Aleksandrzak-Piekarczyk T."/>
            <person name="Szatraj K."/>
            <person name="Zielenkiewicz U."/>
            <person name="Pilsyk S."/>
            <person name="Malc E."/>
            <person name="Mieczkowski P."/>
            <person name="Kruszewska J.S."/>
            <person name="Biernat P."/>
            <person name="Pawlowska J."/>
        </authorList>
    </citation>
    <scope>NUCLEOTIDE SEQUENCE</scope>
    <source>
        <strain evidence="1">WA0000018081</strain>
    </source>
</reference>
<organism evidence="1 2">
    <name type="scientific">Thamnidium elegans</name>
    <dbReference type="NCBI Taxonomy" id="101142"/>
    <lineage>
        <taxon>Eukaryota</taxon>
        <taxon>Fungi</taxon>
        <taxon>Fungi incertae sedis</taxon>
        <taxon>Mucoromycota</taxon>
        <taxon>Mucoromycotina</taxon>
        <taxon>Mucoromycetes</taxon>
        <taxon>Mucorales</taxon>
        <taxon>Mucorineae</taxon>
        <taxon>Mucoraceae</taxon>
        <taxon>Thamnidium</taxon>
    </lineage>
</organism>
<dbReference type="EMBL" id="JAEPRE010000038">
    <property type="protein sequence ID" value="KAG2235124.1"/>
    <property type="molecule type" value="Genomic_DNA"/>
</dbReference>
<proteinExistence type="predicted"/>
<protein>
    <submittedName>
        <fullName evidence="1">Uncharacterized protein</fullName>
    </submittedName>
</protein>
<sequence>MLKLVFLKESGQGNIFDEAGHEAMDIVDEEPDPFASHFES</sequence>
<accession>A0A8H7SQT1</accession>
<dbReference type="Proteomes" id="UP000613177">
    <property type="component" value="Unassembled WGS sequence"/>
</dbReference>
<dbReference type="AlphaFoldDB" id="A0A8H7SQT1"/>
<evidence type="ECO:0000313" key="2">
    <source>
        <dbReference type="Proteomes" id="UP000613177"/>
    </source>
</evidence>
<keyword evidence="2" id="KW-1185">Reference proteome</keyword>
<comment type="caution">
    <text evidence="1">The sequence shown here is derived from an EMBL/GenBank/DDBJ whole genome shotgun (WGS) entry which is preliminary data.</text>
</comment>
<gene>
    <name evidence="1" type="ORF">INT48_006505</name>
</gene>
<evidence type="ECO:0000313" key="1">
    <source>
        <dbReference type="EMBL" id="KAG2235124.1"/>
    </source>
</evidence>
<name>A0A8H7SQT1_9FUNG</name>